<dbReference type="AlphaFoldDB" id="X1BZ30"/>
<proteinExistence type="predicted"/>
<sequence>GGPPRFLGYDGGGMLPPGGIGINTMLEDAELTVDCRRYLPGDPPPWAGANLRPGTLVVDIIDKSGVNIGTSHGGVVLRRRGPAGVSPTRFRRTDR</sequence>
<dbReference type="EMBL" id="BART01020113">
    <property type="protein sequence ID" value="GAH00257.1"/>
    <property type="molecule type" value="Genomic_DNA"/>
</dbReference>
<comment type="caution">
    <text evidence="1">The sequence shown here is derived from an EMBL/GenBank/DDBJ whole genome shotgun (WGS) entry which is preliminary data.</text>
</comment>
<name>X1BZ30_9ZZZZ</name>
<accession>X1BZ30</accession>
<feature type="non-terminal residue" evidence="1">
    <location>
        <position position="1"/>
    </location>
</feature>
<gene>
    <name evidence="1" type="ORF">S01H4_37441</name>
</gene>
<protein>
    <submittedName>
        <fullName evidence="1">Uncharacterized protein</fullName>
    </submittedName>
</protein>
<evidence type="ECO:0000313" key="1">
    <source>
        <dbReference type="EMBL" id="GAH00257.1"/>
    </source>
</evidence>
<organism evidence="1">
    <name type="scientific">marine sediment metagenome</name>
    <dbReference type="NCBI Taxonomy" id="412755"/>
    <lineage>
        <taxon>unclassified sequences</taxon>
        <taxon>metagenomes</taxon>
        <taxon>ecological metagenomes</taxon>
    </lineage>
</organism>
<reference evidence="1" key="1">
    <citation type="journal article" date="2014" name="Front. Microbiol.">
        <title>High frequency of phylogenetically diverse reductive dehalogenase-homologous genes in deep subseafloor sedimentary metagenomes.</title>
        <authorList>
            <person name="Kawai M."/>
            <person name="Futagami T."/>
            <person name="Toyoda A."/>
            <person name="Takaki Y."/>
            <person name="Nishi S."/>
            <person name="Hori S."/>
            <person name="Arai W."/>
            <person name="Tsubouchi T."/>
            <person name="Morono Y."/>
            <person name="Uchiyama I."/>
            <person name="Ito T."/>
            <person name="Fujiyama A."/>
            <person name="Inagaki F."/>
            <person name="Takami H."/>
        </authorList>
    </citation>
    <scope>NUCLEOTIDE SEQUENCE</scope>
    <source>
        <strain evidence="1">Expedition CK06-06</strain>
    </source>
</reference>